<dbReference type="InterPro" id="IPR000304">
    <property type="entry name" value="Pyrroline-COOH_reductase"/>
</dbReference>
<dbReference type="RefSeq" id="WP_084393235.1">
    <property type="nucleotide sequence ID" value="NZ_BMKF01000002.1"/>
</dbReference>
<comment type="caution">
    <text evidence="8">The sequence shown here is derived from an EMBL/GenBank/DDBJ whole genome shotgun (WGS) entry which is preliminary data.</text>
</comment>
<feature type="domain" description="Pyrroline-5-carboxylate reductase dimerisation" evidence="7">
    <location>
        <begin position="160"/>
        <end position="265"/>
    </location>
</feature>
<dbReference type="PANTHER" id="PTHR11645">
    <property type="entry name" value="PYRROLINE-5-CARBOXYLATE REDUCTASE"/>
    <property type="match status" value="1"/>
</dbReference>
<dbReference type="InterPro" id="IPR036291">
    <property type="entry name" value="NAD(P)-bd_dom_sf"/>
</dbReference>
<dbReference type="InterPro" id="IPR029036">
    <property type="entry name" value="P5CR_dimer"/>
</dbReference>
<evidence type="ECO:0000259" key="6">
    <source>
        <dbReference type="Pfam" id="PF03807"/>
    </source>
</evidence>
<organism evidence="8 9">
    <name type="scientific">Henriciella pelagia</name>
    <dbReference type="NCBI Taxonomy" id="1977912"/>
    <lineage>
        <taxon>Bacteria</taxon>
        <taxon>Pseudomonadati</taxon>
        <taxon>Pseudomonadota</taxon>
        <taxon>Alphaproteobacteria</taxon>
        <taxon>Hyphomonadales</taxon>
        <taxon>Hyphomonadaceae</taxon>
        <taxon>Henriciella</taxon>
    </lineage>
</organism>
<gene>
    <name evidence="4 8" type="primary">proC</name>
    <name evidence="8" type="ORF">GCM10011503_28830</name>
</gene>
<dbReference type="EMBL" id="BMKF01000002">
    <property type="protein sequence ID" value="GGB78255.1"/>
    <property type="molecule type" value="Genomic_DNA"/>
</dbReference>
<dbReference type="EC" id="1.5.1.2" evidence="4 5"/>
<comment type="pathway">
    <text evidence="4">Amino-acid biosynthesis; L-proline biosynthesis; L-proline from L-glutamate 5-semialdehyde: step 1/1.</text>
</comment>
<evidence type="ECO:0000313" key="8">
    <source>
        <dbReference type="EMBL" id="GGB78255.1"/>
    </source>
</evidence>
<dbReference type="Gene3D" id="3.40.50.720">
    <property type="entry name" value="NAD(P)-binding Rossmann-like Domain"/>
    <property type="match status" value="1"/>
</dbReference>
<keyword evidence="4" id="KW-0641">Proline biosynthesis</keyword>
<evidence type="ECO:0000256" key="1">
    <source>
        <dbReference type="ARBA" id="ARBA00005525"/>
    </source>
</evidence>
<comment type="function">
    <text evidence="4">Catalyzes the reduction of 1-pyrroline-5-carboxylate (PCA) to L-proline.</text>
</comment>
<dbReference type="Pfam" id="PF14748">
    <property type="entry name" value="P5CR_dimer"/>
    <property type="match status" value="1"/>
</dbReference>
<evidence type="ECO:0000259" key="7">
    <source>
        <dbReference type="Pfam" id="PF14748"/>
    </source>
</evidence>
<dbReference type="NCBIfam" id="TIGR00112">
    <property type="entry name" value="proC"/>
    <property type="match status" value="1"/>
</dbReference>
<dbReference type="Pfam" id="PF03807">
    <property type="entry name" value="F420_oxidored"/>
    <property type="match status" value="1"/>
</dbReference>
<evidence type="ECO:0000313" key="9">
    <source>
        <dbReference type="Proteomes" id="UP000628854"/>
    </source>
</evidence>
<comment type="subcellular location">
    <subcellularLocation>
        <location evidence="4">Cytoplasm</location>
    </subcellularLocation>
</comment>
<sequence>MTRPDAGLTLVGGGRMGSALAGGWIQSGYEGQIAVHDPKPSDQLKAWEANGKIRLNPAPSPAATLVVAVKPQVFGTISDELKAFVGPDTLVLSIMAGITLDGLATGLGTPRVARAMPNTPGLIGKGMTLLCLPQTASADDANALHKLLSPLGDVEGPITEDKISAATAISGCGPAYGFLLAEVMAAAGVAHGLDADMALRLARKTVEGAGALMMSSDEPPSTLRENVTSPGGVTKAALDVLMRDGAMPSLMEEAVAAAVRRDRELSGE</sequence>
<keyword evidence="9" id="KW-1185">Reference proteome</keyword>
<dbReference type="PANTHER" id="PTHR11645:SF0">
    <property type="entry name" value="PYRROLINE-5-CARBOXYLATE REDUCTASE 3"/>
    <property type="match status" value="1"/>
</dbReference>
<dbReference type="HAMAP" id="MF_01925">
    <property type="entry name" value="P5C_reductase"/>
    <property type="match status" value="1"/>
</dbReference>
<dbReference type="SUPFAM" id="SSF51735">
    <property type="entry name" value="NAD(P)-binding Rossmann-fold domains"/>
    <property type="match status" value="1"/>
</dbReference>
<keyword evidence="2 4" id="KW-0521">NADP</keyword>
<feature type="domain" description="Pyrroline-5-carboxylate reductase catalytic N-terminal" evidence="6">
    <location>
        <begin position="10"/>
        <end position="97"/>
    </location>
</feature>
<evidence type="ECO:0000256" key="2">
    <source>
        <dbReference type="ARBA" id="ARBA00022857"/>
    </source>
</evidence>
<comment type="catalytic activity">
    <reaction evidence="4">
        <text>L-proline + NADP(+) = (S)-1-pyrroline-5-carboxylate + NADPH + 2 H(+)</text>
        <dbReference type="Rhea" id="RHEA:14109"/>
        <dbReference type="ChEBI" id="CHEBI:15378"/>
        <dbReference type="ChEBI" id="CHEBI:17388"/>
        <dbReference type="ChEBI" id="CHEBI:57783"/>
        <dbReference type="ChEBI" id="CHEBI:58349"/>
        <dbReference type="ChEBI" id="CHEBI:60039"/>
        <dbReference type="EC" id="1.5.1.2"/>
    </reaction>
</comment>
<dbReference type="Gene3D" id="1.10.3730.10">
    <property type="entry name" value="ProC C-terminal domain-like"/>
    <property type="match status" value="1"/>
</dbReference>
<evidence type="ECO:0000256" key="5">
    <source>
        <dbReference type="NCBIfam" id="TIGR00112"/>
    </source>
</evidence>
<reference evidence="9" key="1">
    <citation type="journal article" date="2019" name="Int. J. Syst. Evol. Microbiol.">
        <title>The Global Catalogue of Microorganisms (GCM) 10K type strain sequencing project: providing services to taxonomists for standard genome sequencing and annotation.</title>
        <authorList>
            <consortium name="The Broad Institute Genomics Platform"/>
            <consortium name="The Broad Institute Genome Sequencing Center for Infectious Disease"/>
            <person name="Wu L."/>
            <person name="Ma J."/>
        </authorList>
    </citation>
    <scope>NUCLEOTIDE SEQUENCE [LARGE SCALE GENOMIC DNA]</scope>
    <source>
        <strain evidence="9">CGMCC 1.15928</strain>
    </source>
</reference>
<dbReference type="Proteomes" id="UP000628854">
    <property type="component" value="Unassembled WGS sequence"/>
</dbReference>
<keyword evidence="4" id="KW-0028">Amino-acid biosynthesis</keyword>
<dbReference type="SUPFAM" id="SSF48179">
    <property type="entry name" value="6-phosphogluconate dehydrogenase C-terminal domain-like"/>
    <property type="match status" value="1"/>
</dbReference>
<dbReference type="InterPro" id="IPR008927">
    <property type="entry name" value="6-PGluconate_DH-like_C_sf"/>
</dbReference>
<dbReference type="PIRSF" id="PIRSF000193">
    <property type="entry name" value="Pyrrol-5-carb_rd"/>
    <property type="match status" value="1"/>
</dbReference>
<keyword evidence="3 4" id="KW-0560">Oxidoreductase</keyword>
<comment type="similarity">
    <text evidence="1 4">Belongs to the pyrroline-5-carboxylate reductase family.</text>
</comment>
<name>A0ABQ1JUB0_9PROT</name>
<accession>A0ABQ1JUB0</accession>
<evidence type="ECO:0000256" key="4">
    <source>
        <dbReference type="HAMAP-Rule" id="MF_01925"/>
    </source>
</evidence>
<protein>
    <recommendedName>
        <fullName evidence="4 5">Pyrroline-5-carboxylate reductase</fullName>
        <shortName evidence="4">P5C reductase</shortName>
        <shortName evidence="4">P5CR</shortName>
        <ecNumber evidence="4 5">1.5.1.2</ecNumber>
    </recommendedName>
    <alternativeName>
        <fullName evidence="4">PCA reductase</fullName>
    </alternativeName>
</protein>
<evidence type="ECO:0000256" key="3">
    <source>
        <dbReference type="ARBA" id="ARBA00023002"/>
    </source>
</evidence>
<comment type="catalytic activity">
    <reaction evidence="4">
        <text>L-proline + NAD(+) = (S)-1-pyrroline-5-carboxylate + NADH + 2 H(+)</text>
        <dbReference type="Rhea" id="RHEA:14105"/>
        <dbReference type="ChEBI" id="CHEBI:15378"/>
        <dbReference type="ChEBI" id="CHEBI:17388"/>
        <dbReference type="ChEBI" id="CHEBI:57540"/>
        <dbReference type="ChEBI" id="CHEBI:57945"/>
        <dbReference type="ChEBI" id="CHEBI:60039"/>
        <dbReference type="EC" id="1.5.1.2"/>
    </reaction>
</comment>
<dbReference type="InterPro" id="IPR028939">
    <property type="entry name" value="P5C_Rdtase_cat_N"/>
</dbReference>
<keyword evidence="4" id="KW-0963">Cytoplasm</keyword>
<proteinExistence type="inferred from homology"/>